<dbReference type="InterPro" id="IPR019446">
    <property type="entry name" value="BMT5-like"/>
</dbReference>
<dbReference type="PANTHER" id="PTHR11538">
    <property type="entry name" value="PHENYLALANYL-TRNA SYNTHETASE"/>
    <property type="match status" value="1"/>
</dbReference>
<reference evidence="4" key="1">
    <citation type="journal article" date="2017" name="Nat. Commun.">
        <title>The asparagus genome sheds light on the origin and evolution of a young Y chromosome.</title>
        <authorList>
            <person name="Harkess A."/>
            <person name="Zhou J."/>
            <person name="Xu C."/>
            <person name="Bowers J.E."/>
            <person name="Van der Hulst R."/>
            <person name="Ayyampalayam S."/>
            <person name="Mercati F."/>
            <person name="Riccardi P."/>
            <person name="McKain M.R."/>
            <person name="Kakrana A."/>
            <person name="Tang H."/>
            <person name="Ray J."/>
            <person name="Groenendijk J."/>
            <person name="Arikit S."/>
            <person name="Mathioni S.M."/>
            <person name="Nakano M."/>
            <person name="Shan H."/>
            <person name="Telgmann-Rauber A."/>
            <person name="Kanno A."/>
            <person name="Yue Z."/>
            <person name="Chen H."/>
            <person name="Li W."/>
            <person name="Chen Y."/>
            <person name="Xu X."/>
            <person name="Zhang Y."/>
            <person name="Luo S."/>
            <person name="Chen H."/>
            <person name="Gao J."/>
            <person name="Mao Z."/>
            <person name="Pires J.C."/>
            <person name="Luo M."/>
            <person name="Kudrna D."/>
            <person name="Wing R.A."/>
            <person name="Meyers B.C."/>
            <person name="Yi K."/>
            <person name="Kong H."/>
            <person name="Lavrijsen P."/>
            <person name="Sunseri F."/>
            <person name="Falavigna A."/>
            <person name="Ye Y."/>
            <person name="Leebens-Mack J.H."/>
            <person name="Chen G."/>
        </authorList>
    </citation>
    <scope>NUCLEOTIDE SEQUENCE [LARGE SCALE GENOMIC DNA]</scope>
    <source>
        <strain evidence="4">cv. DH0086</strain>
    </source>
</reference>
<evidence type="ECO:0000313" key="3">
    <source>
        <dbReference type="EMBL" id="ONK75936.1"/>
    </source>
</evidence>
<dbReference type="Proteomes" id="UP000243459">
    <property type="component" value="Chromosome 3"/>
</dbReference>
<dbReference type="GO" id="GO:0070042">
    <property type="term" value="F:rRNA (uridine-N3-)-methyltransferase activity"/>
    <property type="evidence" value="ECO:0007669"/>
    <property type="project" value="InterPro"/>
</dbReference>
<proteinExistence type="predicted"/>
<keyword evidence="4" id="KW-1185">Reference proteome</keyword>
<organism evidence="3 4">
    <name type="scientific">Asparagus officinalis</name>
    <name type="common">Garden asparagus</name>
    <dbReference type="NCBI Taxonomy" id="4686"/>
    <lineage>
        <taxon>Eukaryota</taxon>
        <taxon>Viridiplantae</taxon>
        <taxon>Streptophyta</taxon>
        <taxon>Embryophyta</taxon>
        <taxon>Tracheophyta</taxon>
        <taxon>Spermatophyta</taxon>
        <taxon>Magnoliopsida</taxon>
        <taxon>Liliopsida</taxon>
        <taxon>Asparagales</taxon>
        <taxon>Asparagaceae</taxon>
        <taxon>Asparagoideae</taxon>
        <taxon>Asparagus</taxon>
    </lineage>
</organism>
<dbReference type="AlphaFoldDB" id="A0A5P1FC17"/>
<accession>A0A5P1FC17</accession>
<feature type="domain" description="25S rRNA (uridine-N(3))-methyltransferase BMT5-like" evidence="2">
    <location>
        <begin position="51"/>
        <end position="155"/>
    </location>
</feature>
<dbReference type="PANTHER" id="PTHR11538:SF26">
    <property type="entry name" value="FERREDOXIN-FOLD ANTICODON-BINDING DOMAIN-CONTAINING PROTEIN 1"/>
    <property type="match status" value="1"/>
</dbReference>
<dbReference type="OMA" id="YGALICK"/>
<protein>
    <recommendedName>
        <fullName evidence="2">25S rRNA (uridine-N(3))-methyltransferase BMT5-like domain-containing protein</fullName>
    </recommendedName>
</protein>
<dbReference type="Pfam" id="PF10354">
    <property type="entry name" value="BMT5-like"/>
    <property type="match status" value="1"/>
</dbReference>
<name>A0A5P1FC17_ASPOF</name>
<dbReference type="Gramene" id="ONK75936">
    <property type="protein sequence ID" value="ONK75936"/>
    <property type="gene ID" value="A4U43_C03F22130"/>
</dbReference>
<evidence type="ECO:0000256" key="1">
    <source>
        <dbReference type="SAM" id="MobiDB-lite"/>
    </source>
</evidence>
<dbReference type="GO" id="GO:0070475">
    <property type="term" value="P:rRNA base methylation"/>
    <property type="evidence" value="ECO:0007669"/>
    <property type="project" value="InterPro"/>
</dbReference>
<dbReference type="GO" id="GO:0005737">
    <property type="term" value="C:cytoplasm"/>
    <property type="evidence" value="ECO:0007669"/>
    <property type="project" value="TreeGrafter"/>
</dbReference>
<sequence>MRNQYQRETKRKKLNERRKKMMRRRREEEEEEEEEITVKWAKHYSSIHQILIVGDGDFSFSLSLAYAFGSAFNIVATSKDSYVSVLKKYKRAKSNLQCLKELGATILHGVDATKMKYHTELRMQKFDRIVFNFPHAGFKGKEDNMRVMKYVVVAFSLAYY</sequence>
<gene>
    <name evidence="3" type="ORF">A4U43_C03F22130</name>
</gene>
<feature type="compositionally biased region" description="Basic residues" evidence="1">
    <location>
        <begin position="9"/>
        <end position="24"/>
    </location>
</feature>
<feature type="region of interest" description="Disordered" evidence="1">
    <location>
        <begin position="1"/>
        <end position="29"/>
    </location>
</feature>
<dbReference type="EMBL" id="CM007383">
    <property type="protein sequence ID" value="ONK75936.1"/>
    <property type="molecule type" value="Genomic_DNA"/>
</dbReference>
<evidence type="ECO:0000259" key="2">
    <source>
        <dbReference type="Pfam" id="PF10354"/>
    </source>
</evidence>
<evidence type="ECO:0000313" key="4">
    <source>
        <dbReference type="Proteomes" id="UP000243459"/>
    </source>
</evidence>